<reference evidence="2 3" key="1">
    <citation type="submission" date="2019-10" db="EMBL/GenBank/DDBJ databases">
        <authorList>
            <person name="Palmer J.M."/>
        </authorList>
    </citation>
    <scope>NUCLEOTIDE SEQUENCE [LARGE SCALE GENOMIC DNA]</scope>
    <source>
        <strain evidence="2 3">TWF506</strain>
    </source>
</reference>
<feature type="compositionally biased region" description="Basic and acidic residues" evidence="1">
    <location>
        <begin position="34"/>
        <end position="51"/>
    </location>
</feature>
<name>A0AAN8N6Y7_9PEZI</name>
<evidence type="ECO:0000256" key="1">
    <source>
        <dbReference type="SAM" id="MobiDB-lite"/>
    </source>
</evidence>
<feature type="compositionally biased region" description="Basic residues" evidence="1">
    <location>
        <begin position="52"/>
        <end position="62"/>
    </location>
</feature>
<dbReference type="Proteomes" id="UP001307849">
    <property type="component" value="Unassembled WGS sequence"/>
</dbReference>
<dbReference type="AlphaFoldDB" id="A0AAN8N6Y7"/>
<proteinExistence type="predicted"/>
<sequence>MSSPDNNKSEYRIPQRQKSPEAGNSHSDSGNPVDPERVKDENGRCDPEKLLRKTLGRARKGTNAKNTLGAKGGTTHNPQS</sequence>
<protein>
    <submittedName>
        <fullName evidence="2">Uncharacterized protein</fullName>
    </submittedName>
</protein>
<gene>
    <name evidence="2" type="ORF">TWF506_007258</name>
</gene>
<evidence type="ECO:0000313" key="2">
    <source>
        <dbReference type="EMBL" id="KAK6514896.1"/>
    </source>
</evidence>
<organism evidence="2 3">
    <name type="scientific">Arthrobotrys conoides</name>
    <dbReference type="NCBI Taxonomy" id="74498"/>
    <lineage>
        <taxon>Eukaryota</taxon>
        <taxon>Fungi</taxon>
        <taxon>Dikarya</taxon>
        <taxon>Ascomycota</taxon>
        <taxon>Pezizomycotina</taxon>
        <taxon>Orbiliomycetes</taxon>
        <taxon>Orbiliales</taxon>
        <taxon>Orbiliaceae</taxon>
        <taxon>Arthrobotrys</taxon>
    </lineage>
</organism>
<dbReference type="EMBL" id="JAVHJM010000004">
    <property type="protein sequence ID" value="KAK6514896.1"/>
    <property type="molecule type" value="Genomic_DNA"/>
</dbReference>
<comment type="caution">
    <text evidence="2">The sequence shown here is derived from an EMBL/GenBank/DDBJ whole genome shotgun (WGS) entry which is preliminary data.</text>
</comment>
<keyword evidence="3" id="KW-1185">Reference proteome</keyword>
<evidence type="ECO:0000313" key="3">
    <source>
        <dbReference type="Proteomes" id="UP001307849"/>
    </source>
</evidence>
<accession>A0AAN8N6Y7</accession>
<feature type="region of interest" description="Disordered" evidence="1">
    <location>
        <begin position="1"/>
        <end position="80"/>
    </location>
</feature>